<dbReference type="Proteomes" id="UP001151760">
    <property type="component" value="Unassembled WGS sequence"/>
</dbReference>
<dbReference type="EMBL" id="BQNB010014326">
    <property type="protein sequence ID" value="GJT26850.1"/>
    <property type="molecule type" value="Genomic_DNA"/>
</dbReference>
<protein>
    <submittedName>
        <fullName evidence="2">Uncharacterized protein</fullName>
    </submittedName>
</protein>
<organism evidence="2 3">
    <name type="scientific">Tanacetum coccineum</name>
    <dbReference type="NCBI Taxonomy" id="301880"/>
    <lineage>
        <taxon>Eukaryota</taxon>
        <taxon>Viridiplantae</taxon>
        <taxon>Streptophyta</taxon>
        <taxon>Embryophyta</taxon>
        <taxon>Tracheophyta</taxon>
        <taxon>Spermatophyta</taxon>
        <taxon>Magnoliopsida</taxon>
        <taxon>eudicotyledons</taxon>
        <taxon>Gunneridae</taxon>
        <taxon>Pentapetalae</taxon>
        <taxon>asterids</taxon>
        <taxon>campanulids</taxon>
        <taxon>Asterales</taxon>
        <taxon>Asteraceae</taxon>
        <taxon>Asteroideae</taxon>
        <taxon>Anthemideae</taxon>
        <taxon>Anthemidinae</taxon>
        <taxon>Tanacetum</taxon>
    </lineage>
</organism>
<reference evidence="2" key="1">
    <citation type="journal article" date="2022" name="Int. J. Mol. Sci.">
        <title>Draft Genome of Tanacetum Coccineum: Genomic Comparison of Closely Related Tanacetum-Family Plants.</title>
        <authorList>
            <person name="Yamashiro T."/>
            <person name="Shiraishi A."/>
            <person name="Nakayama K."/>
            <person name="Satake H."/>
        </authorList>
    </citation>
    <scope>NUCLEOTIDE SEQUENCE</scope>
</reference>
<proteinExistence type="predicted"/>
<accession>A0ABQ5CIJ8</accession>
<comment type="caution">
    <text evidence="2">The sequence shown here is derived from an EMBL/GenBank/DDBJ whole genome shotgun (WGS) entry which is preliminary data.</text>
</comment>
<evidence type="ECO:0000313" key="2">
    <source>
        <dbReference type="EMBL" id="GJT26850.1"/>
    </source>
</evidence>
<evidence type="ECO:0000256" key="1">
    <source>
        <dbReference type="SAM" id="MobiDB-lite"/>
    </source>
</evidence>
<sequence length="596" mass="65261">KELLVMSILDAEVGVAAVATLPLVTSLVSATLEHKDGNPVESITEANLYTIGPSKRFVISSDSSHHSSTNVAEAEVDSVIRYAAPFPVMTEAVITASAASALSVLKTAVQATPQFQPSIFHDSSSSGTIKPDDSGTARQAFLNAEVRIWTEYCLSERRRLETECEKQVDMLKARDEEIKNLKAQLSQKEAKAAEAVHFRAQIAVVKATERVRADELTALKQKSAALEGEKDFLNGKVTELQSSVTAKDLELKDFNATVTSLKSQNDGLVDQVHSLETKCLGLHDQVSGYEQLKEQIEEFQDAQINIVSDKMAKLEVDLIEMALHLEEMFYPHLLTTISCRRWLLTHGIKLLVVKCLNSPEYLTALGIAISRAIEKGMQDGLLADIDHGKAGRSLVDLVSYNPSMEEDYNSALRELREVNFLLLADLKSHKDASVEDIMNLLRLEGPLADAPRISDLQPDVEQLMLPICRYEDQVVLSETSLLFALSVAHSRVKKIRENIAEQWSALADVWVPLVEPLSVENLTGAAATSDSVSTVVATTIALSTVVVSTISARSITIDDYVVIGADGREDAHEDAQRNVASSPLVDFEKEELDTTP</sequence>
<keyword evidence="3" id="KW-1185">Reference proteome</keyword>
<feature type="region of interest" description="Disordered" evidence="1">
    <location>
        <begin position="572"/>
        <end position="596"/>
    </location>
</feature>
<name>A0ABQ5CIJ8_9ASTR</name>
<gene>
    <name evidence="2" type="ORF">Tco_0907125</name>
</gene>
<feature type="non-terminal residue" evidence="2">
    <location>
        <position position="1"/>
    </location>
</feature>
<evidence type="ECO:0000313" key="3">
    <source>
        <dbReference type="Proteomes" id="UP001151760"/>
    </source>
</evidence>
<reference evidence="2" key="2">
    <citation type="submission" date="2022-01" db="EMBL/GenBank/DDBJ databases">
        <authorList>
            <person name="Yamashiro T."/>
            <person name="Shiraishi A."/>
            <person name="Satake H."/>
            <person name="Nakayama K."/>
        </authorList>
    </citation>
    <scope>NUCLEOTIDE SEQUENCE</scope>
</reference>